<dbReference type="GO" id="GO:0005886">
    <property type="term" value="C:plasma membrane"/>
    <property type="evidence" value="ECO:0007669"/>
    <property type="project" value="TreeGrafter"/>
</dbReference>
<sequence>MVRSALYPLPRRRPDGLPEGFPALVPPTSERQGFAGPAGLRLRHMTMIALFVLLVPLPGGVAAWYLYTRAQDQFVSTFGFVVHAEGDAPAGNVLAAVPGLSALAGTPSSDTDILDAYLDSQALVTEVDEALDLAALWSGGHVRDPVFAFDPDGSIEDLTRYWRRMVHVAYDHGAGLMEVEVRSFDAESARRIARAVEAACSELINRLGGIARADRVHHARRELRLAETRLGAARRALTEFRVANRVVDPLADLEGEMGVIHGLRQALAEETVALELLERTIGSGGANSRRTAVNDTRVRQSERRIAALERRIAEERRVFGDPGGQRDLARLMGDYERLSVDVEVAQEAHALALVAFQTTRAAADRQSRYLAPYSSPTRAERALYPRRLQTLALLTGGLFFGWSLLMLIIYSLRDRY</sequence>
<dbReference type="HOGENOM" id="CLU_027864_1_1_5"/>
<keyword evidence="1" id="KW-1133">Transmembrane helix</keyword>
<protein>
    <submittedName>
        <fullName evidence="2">Capsule polysaccharide export inner-membrane protein</fullName>
    </submittedName>
</protein>
<comment type="caution">
    <text evidence="2">The sequence shown here is derived from an EMBL/GenBank/DDBJ whole genome shotgun (WGS) entry which is preliminary data.</text>
</comment>
<dbReference type="AlphaFoldDB" id="A3TY55"/>
<dbReference type="PANTHER" id="PTHR32309:SF13">
    <property type="entry name" value="FERRIC ENTEROBACTIN TRANSPORT PROTEIN FEPE"/>
    <property type="match status" value="1"/>
</dbReference>
<name>A3TY55_PSEBH</name>
<evidence type="ECO:0000313" key="2">
    <source>
        <dbReference type="EMBL" id="EAQ03089.1"/>
    </source>
</evidence>
<dbReference type="STRING" id="252305.OB2597_13133"/>
<evidence type="ECO:0000256" key="1">
    <source>
        <dbReference type="SAM" id="Phobius"/>
    </source>
</evidence>
<evidence type="ECO:0000313" key="3">
    <source>
        <dbReference type="Proteomes" id="UP000004318"/>
    </source>
</evidence>
<organism evidence="2 3">
    <name type="scientific">Pseudooceanicola batsensis (strain ATCC BAA-863 / DSM 15984 / KCTC 12145 / HTCC2597)</name>
    <name type="common">Oceanicola batsensis</name>
    <dbReference type="NCBI Taxonomy" id="252305"/>
    <lineage>
        <taxon>Bacteria</taxon>
        <taxon>Pseudomonadati</taxon>
        <taxon>Pseudomonadota</taxon>
        <taxon>Alphaproteobacteria</taxon>
        <taxon>Rhodobacterales</taxon>
        <taxon>Paracoccaceae</taxon>
        <taxon>Pseudooceanicola</taxon>
    </lineage>
</organism>
<gene>
    <name evidence="2" type="ORF">OB2597_13133</name>
</gene>
<dbReference type="PANTHER" id="PTHR32309">
    <property type="entry name" value="TYROSINE-PROTEIN KINASE"/>
    <property type="match status" value="1"/>
</dbReference>
<keyword evidence="3" id="KW-1185">Reference proteome</keyword>
<feature type="transmembrane region" description="Helical" evidence="1">
    <location>
        <begin position="48"/>
        <end position="67"/>
    </location>
</feature>
<dbReference type="InterPro" id="IPR050445">
    <property type="entry name" value="Bact_polysacc_biosynth/exp"/>
</dbReference>
<proteinExistence type="predicted"/>
<accession>A3TY55</accession>
<keyword evidence="1" id="KW-0472">Membrane</keyword>
<dbReference type="eggNOG" id="COG3524">
    <property type="taxonomic scope" value="Bacteria"/>
</dbReference>
<feature type="transmembrane region" description="Helical" evidence="1">
    <location>
        <begin position="391"/>
        <end position="412"/>
    </location>
</feature>
<dbReference type="OrthoDB" id="7800844at2"/>
<dbReference type="Proteomes" id="UP000004318">
    <property type="component" value="Unassembled WGS sequence"/>
</dbReference>
<keyword evidence="1" id="KW-0812">Transmembrane</keyword>
<dbReference type="RefSeq" id="WP_009806843.1">
    <property type="nucleotide sequence ID" value="NZ_CH724131.1"/>
</dbReference>
<dbReference type="GO" id="GO:0004713">
    <property type="term" value="F:protein tyrosine kinase activity"/>
    <property type="evidence" value="ECO:0007669"/>
    <property type="project" value="TreeGrafter"/>
</dbReference>
<dbReference type="EMBL" id="AAMO01000005">
    <property type="protein sequence ID" value="EAQ03089.1"/>
    <property type="molecule type" value="Genomic_DNA"/>
</dbReference>
<reference evidence="2 3" key="1">
    <citation type="journal article" date="2010" name="J. Bacteriol.">
        <title>Genome sequences of Oceanicola granulosus HTCC2516(T) and Oceanicola batsensis HTCC2597(TDelta).</title>
        <authorList>
            <person name="Thrash J.C."/>
            <person name="Cho J.C."/>
            <person name="Vergin K.L."/>
            <person name="Giovannoni S.J."/>
        </authorList>
    </citation>
    <scope>NUCLEOTIDE SEQUENCE [LARGE SCALE GENOMIC DNA]</scope>
    <source>
        <strain evidence="3">ATCC BAA-863 / DSM 15984 / KCTC 12145 / HTCC2597</strain>
    </source>
</reference>